<reference evidence="2 3" key="1">
    <citation type="submission" date="2018-03" db="EMBL/GenBank/DDBJ databases">
        <title>Draft Genome Sequences of the Obligatory Marine Myxobacteria Enhygromyxa salina SWB007.</title>
        <authorList>
            <person name="Poehlein A."/>
            <person name="Moghaddam J.A."/>
            <person name="Harms H."/>
            <person name="Alanjari M."/>
            <person name="Koenig G.M."/>
            <person name="Daniel R."/>
            <person name="Schaeberle T.F."/>
        </authorList>
    </citation>
    <scope>NUCLEOTIDE SEQUENCE [LARGE SCALE GENOMIC DNA]</scope>
    <source>
        <strain evidence="2 3">SWB007</strain>
    </source>
</reference>
<dbReference type="InterPro" id="IPR035093">
    <property type="entry name" value="RelE/ParE_toxin_dom_sf"/>
</dbReference>
<organism evidence="2 3">
    <name type="scientific">Enhygromyxa salina</name>
    <dbReference type="NCBI Taxonomy" id="215803"/>
    <lineage>
        <taxon>Bacteria</taxon>
        <taxon>Pseudomonadati</taxon>
        <taxon>Myxococcota</taxon>
        <taxon>Polyangia</taxon>
        <taxon>Nannocystales</taxon>
        <taxon>Nannocystaceae</taxon>
        <taxon>Enhygromyxa</taxon>
    </lineage>
</organism>
<dbReference type="OrthoDB" id="278204at2"/>
<dbReference type="InterPro" id="IPR007712">
    <property type="entry name" value="RelE/ParE_toxin"/>
</dbReference>
<dbReference type="Pfam" id="PF05016">
    <property type="entry name" value="ParE_toxin"/>
    <property type="match status" value="1"/>
</dbReference>
<proteinExistence type="predicted"/>
<gene>
    <name evidence="2" type="ORF">ENSA7_41410</name>
</gene>
<evidence type="ECO:0000256" key="1">
    <source>
        <dbReference type="ARBA" id="ARBA00022649"/>
    </source>
</evidence>
<sequence>MREVEFFEEAAAKLEEATDYLEQQRDGLARTFLRELDAKLQQLASFPASAPIIEGVATDVEVRAFVVSRFHYSVIVINVDGALKVVALAHHSRDPTYWLARLS</sequence>
<dbReference type="EMBL" id="PVNL01000083">
    <property type="protein sequence ID" value="PRQ06107.1"/>
    <property type="molecule type" value="Genomic_DNA"/>
</dbReference>
<evidence type="ECO:0000313" key="2">
    <source>
        <dbReference type="EMBL" id="PRQ06107.1"/>
    </source>
</evidence>
<comment type="caution">
    <text evidence="2">The sequence shown here is derived from an EMBL/GenBank/DDBJ whole genome shotgun (WGS) entry which is preliminary data.</text>
</comment>
<dbReference type="Proteomes" id="UP000238823">
    <property type="component" value="Unassembled WGS sequence"/>
</dbReference>
<evidence type="ECO:0000313" key="3">
    <source>
        <dbReference type="Proteomes" id="UP000238823"/>
    </source>
</evidence>
<keyword evidence="1" id="KW-1277">Toxin-antitoxin system</keyword>
<dbReference type="Gene3D" id="3.30.2310.20">
    <property type="entry name" value="RelE-like"/>
    <property type="match status" value="1"/>
</dbReference>
<name>A0A2S9YLY2_9BACT</name>
<accession>A0A2S9YLY2</accession>
<dbReference type="RefSeq" id="WP_106091091.1">
    <property type="nucleotide sequence ID" value="NZ_PVNL01000083.1"/>
</dbReference>
<protein>
    <submittedName>
        <fullName evidence="2">Plasmid stabilization system protein</fullName>
    </submittedName>
</protein>
<dbReference type="AlphaFoldDB" id="A0A2S9YLY2"/>